<dbReference type="InterPro" id="IPR036188">
    <property type="entry name" value="FAD/NAD-bd_sf"/>
</dbReference>
<evidence type="ECO:0000256" key="3">
    <source>
        <dbReference type="ARBA" id="ARBA00022827"/>
    </source>
</evidence>
<keyword evidence="2" id="KW-0285">Flavoprotein</keyword>
<dbReference type="Gene3D" id="3.50.50.60">
    <property type="entry name" value="FAD/NAD(P)-binding domain"/>
    <property type="match status" value="1"/>
</dbReference>
<keyword evidence="4" id="KW-0560">Oxidoreductase</keyword>
<accession>A0ABQ8GCF3</accession>
<organism evidence="7 8">
    <name type="scientific">Macrophomina phaseolina</name>
    <dbReference type="NCBI Taxonomy" id="35725"/>
    <lineage>
        <taxon>Eukaryota</taxon>
        <taxon>Fungi</taxon>
        <taxon>Dikarya</taxon>
        <taxon>Ascomycota</taxon>
        <taxon>Pezizomycotina</taxon>
        <taxon>Dothideomycetes</taxon>
        <taxon>Dothideomycetes incertae sedis</taxon>
        <taxon>Botryosphaeriales</taxon>
        <taxon>Botryosphaeriaceae</taxon>
        <taxon>Macrophomina</taxon>
    </lineage>
</organism>
<evidence type="ECO:0000256" key="1">
    <source>
        <dbReference type="ARBA" id="ARBA00007992"/>
    </source>
</evidence>
<protein>
    <submittedName>
        <fullName evidence="7">Salicylate hydroxylase</fullName>
    </submittedName>
</protein>
<gene>
    <name evidence="7" type="ORF">B0J12DRAFT_78763</name>
</gene>
<dbReference type="PANTHER" id="PTHR13789">
    <property type="entry name" value="MONOOXYGENASE"/>
    <property type="match status" value="1"/>
</dbReference>
<name>A0ABQ8GCF3_9PEZI</name>
<dbReference type="InterPro" id="IPR002938">
    <property type="entry name" value="FAD-bd"/>
</dbReference>
<evidence type="ECO:0000313" key="7">
    <source>
        <dbReference type="EMBL" id="KAH7051153.1"/>
    </source>
</evidence>
<dbReference type="SUPFAM" id="SSF51905">
    <property type="entry name" value="FAD/NAD(P)-binding domain"/>
    <property type="match status" value="1"/>
</dbReference>
<proteinExistence type="inferred from homology"/>
<keyword evidence="8" id="KW-1185">Reference proteome</keyword>
<dbReference type="SUPFAM" id="SSF54373">
    <property type="entry name" value="FAD-linked reductases, C-terminal domain"/>
    <property type="match status" value="1"/>
</dbReference>
<feature type="domain" description="FAD-binding" evidence="6">
    <location>
        <begin position="19"/>
        <end position="344"/>
    </location>
</feature>
<keyword evidence="3" id="KW-0274">FAD</keyword>
<dbReference type="Proteomes" id="UP000774617">
    <property type="component" value="Unassembled WGS sequence"/>
</dbReference>
<evidence type="ECO:0000259" key="6">
    <source>
        <dbReference type="Pfam" id="PF01494"/>
    </source>
</evidence>
<comment type="caution">
    <text evidence="7">The sequence shown here is derived from an EMBL/GenBank/DDBJ whole genome shotgun (WGS) entry which is preliminary data.</text>
</comment>
<dbReference type="PRINTS" id="PR00420">
    <property type="entry name" value="RNGMNOXGNASE"/>
</dbReference>
<evidence type="ECO:0000313" key="8">
    <source>
        <dbReference type="Proteomes" id="UP000774617"/>
    </source>
</evidence>
<reference evidence="7 8" key="1">
    <citation type="journal article" date="2021" name="Nat. Commun.">
        <title>Genetic determinants of endophytism in the Arabidopsis root mycobiome.</title>
        <authorList>
            <person name="Mesny F."/>
            <person name="Miyauchi S."/>
            <person name="Thiergart T."/>
            <person name="Pickel B."/>
            <person name="Atanasova L."/>
            <person name="Karlsson M."/>
            <person name="Huettel B."/>
            <person name="Barry K.W."/>
            <person name="Haridas S."/>
            <person name="Chen C."/>
            <person name="Bauer D."/>
            <person name="Andreopoulos W."/>
            <person name="Pangilinan J."/>
            <person name="LaButti K."/>
            <person name="Riley R."/>
            <person name="Lipzen A."/>
            <person name="Clum A."/>
            <person name="Drula E."/>
            <person name="Henrissat B."/>
            <person name="Kohler A."/>
            <person name="Grigoriev I.V."/>
            <person name="Martin F.M."/>
            <person name="Hacquard S."/>
        </authorList>
    </citation>
    <scope>NUCLEOTIDE SEQUENCE [LARGE SCALE GENOMIC DNA]</scope>
    <source>
        <strain evidence="7 8">MPI-SDFR-AT-0080</strain>
    </source>
</reference>
<dbReference type="InterPro" id="IPR050493">
    <property type="entry name" value="FAD-dep_Monooxygenase_BioMet"/>
</dbReference>
<evidence type="ECO:0000256" key="5">
    <source>
        <dbReference type="ARBA" id="ARBA00023033"/>
    </source>
</evidence>
<evidence type="ECO:0000256" key="2">
    <source>
        <dbReference type="ARBA" id="ARBA00022630"/>
    </source>
</evidence>
<dbReference type="PANTHER" id="PTHR13789:SF147">
    <property type="entry name" value="PUTATIVE (AFU_ORTHOLOGUE AFUA_2G01950)-RELATED"/>
    <property type="match status" value="1"/>
</dbReference>
<dbReference type="Pfam" id="PF01494">
    <property type="entry name" value="FAD_binding_3"/>
    <property type="match status" value="1"/>
</dbReference>
<keyword evidence="5" id="KW-0503">Monooxygenase</keyword>
<comment type="similarity">
    <text evidence="1">Belongs to the paxM FAD-dependent monooxygenase family.</text>
</comment>
<dbReference type="EMBL" id="JAGTJR010000012">
    <property type="protein sequence ID" value="KAH7051153.1"/>
    <property type="molecule type" value="Genomic_DNA"/>
</dbReference>
<sequence>MYSPRPILERIMSTKPSIRVIVVGAGMGGLGTAIAVREAGHQVVVLEQAPGFIEVGAGVQVPPNAARELIRWGLREEMEAISSKPNRINYRSWKTGMPQGFTDMSTMPQKYGAPYWQVYRPDYHTVLLNAAVKRGIVVRKGALVTEYHPQEGVVVLENGEEIRGDLIVAADGVKSLARQYLAKSVEPHETGDTCFRVVVPREKLLADPELAPLVLTPGFEQFLGPDHHIIGYNMQGEKFFNLLMVIPDDRTMKGYKAPANAEEVRNAYTGWAPIVGKLLSFLPDDVEKWRLIDLKPFTEWVHPSGKMVVIGDASHATLPYLAQGAAMAIEDAAALGVTLSKLKSVSELPKLLKFFYESRVGRVHTIQRGSWTNRFFIHMGEGPMLDMREEIFAAGDYPGSPNLMGNTLFQQWLYGHDSTEATKARWDKVQTSSKL</sequence>
<evidence type="ECO:0000256" key="4">
    <source>
        <dbReference type="ARBA" id="ARBA00023002"/>
    </source>
</evidence>